<name>A0A9X1YF61_9BURK</name>
<dbReference type="PANTHER" id="PTHR35569:SF1">
    <property type="entry name" value="CYANAMIDE HYDRATASE DDI2-RELATED"/>
    <property type="match status" value="1"/>
</dbReference>
<dbReference type="Pfam" id="PF01966">
    <property type="entry name" value="HD"/>
    <property type="match status" value="1"/>
</dbReference>
<dbReference type="Proteomes" id="UP001139353">
    <property type="component" value="Unassembled WGS sequence"/>
</dbReference>
<feature type="domain" description="HD" evidence="1">
    <location>
        <begin position="32"/>
        <end position="118"/>
    </location>
</feature>
<dbReference type="CDD" id="cd00077">
    <property type="entry name" value="HDc"/>
    <property type="match status" value="1"/>
</dbReference>
<organism evidence="2 3">
    <name type="scientific">Scleromatobacter humisilvae</name>
    <dbReference type="NCBI Taxonomy" id="2897159"/>
    <lineage>
        <taxon>Bacteria</taxon>
        <taxon>Pseudomonadati</taxon>
        <taxon>Pseudomonadota</taxon>
        <taxon>Betaproteobacteria</taxon>
        <taxon>Burkholderiales</taxon>
        <taxon>Sphaerotilaceae</taxon>
        <taxon>Scleromatobacter</taxon>
    </lineage>
</organism>
<dbReference type="InterPro" id="IPR003607">
    <property type="entry name" value="HD/PDEase_dom"/>
</dbReference>
<protein>
    <submittedName>
        <fullName evidence="2">HD domain-containing protein</fullName>
    </submittedName>
</protein>
<dbReference type="PANTHER" id="PTHR35569">
    <property type="entry name" value="CYANAMIDE HYDRATASE DDI2-RELATED"/>
    <property type="match status" value="1"/>
</dbReference>
<proteinExistence type="predicted"/>
<accession>A0A9X1YF61</accession>
<dbReference type="EMBL" id="JAJLJH010000001">
    <property type="protein sequence ID" value="MCK9685389.1"/>
    <property type="molecule type" value="Genomic_DNA"/>
</dbReference>
<sequence length="231" mass="25068">MRQTIAGIAIPDSSLARAATQLVRDTEPDLLFHHSRRVFLFGALTGQRRGLRFDAELLYVGALFHDMGLVPAHSSADERFEVDGANAARDFLQANGVGETDIEQVWDAIALHTTPGIPRHKKPVVALVTAGVEMDVLGLAYDDFSAEERDAVVIAHPREANFKESIIAAFAEGTRHKPETTFGNVKADVLALKDPGYRRLNFCSLILGSAWNDGRAVHRCPDCSPTPAAAA</sequence>
<evidence type="ECO:0000313" key="2">
    <source>
        <dbReference type="EMBL" id="MCK9685389.1"/>
    </source>
</evidence>
<gene>
    <name evidence="2" type="ORF">LPC04_06630</name>
</gene>
<evidence type="ECO:0000259" key="1">
    <source>
        <dbReference type="Pfam" id="PF01966"/>
    </source>
</evidence>
<dbReference type="FunFam" id="1.10.3210.10:FF:000032">
    <property type="entry name" value="HD domain-containing protein"/>
    <property type="match status" value="1"/>
</dbReference>
<reference evidence="2" key="1">
    <citation type="submission" date="2021-11" db="EMBL/GenBank/DDBJ databases">
        <title>BS-T2-15 a new species belonging to the Comamonadaceae family isolated from the soil of a French oak forest.</title>
        <authorList>
            <person name="Mieszkin S."/>
            <person name="Alain K."/>
        </authorList>
    </citation>
    <scope>NUCLEOTIDE SEQUENCE</scope>
    <source>
        <strain evidence="2">BS-T2-15</strain>
    </source>
</reference>
<dbReference type="RefSeq" id="WP_275681393.1">
    <property type="nucleotide sequence ID" value="NZ_JAJLJH010000001.1"/>
</dbReference>
<dbReference type="InterPro" id="IPR006674">
    <property type="entry name" value="HD_domain"/>
</dbReference>
<dbReference type="SUPFAM" id="SSF109604">
    <property type="entry name" value="HD-domain/PDEase-like"/>
    <property type="match status" value="1"/>
</dbReference>
<evidence type="ECO:0000313" key="3">
    <source>
        <dbReference type="Proteomes" id="UP001139353"/>
    </source>
</evidence>
<dbReference type="AlphaFoldDB" id="A0A9X1YF61"/>
<comment type="caution">
    <text evidence="2">The sequence shown here is derived from an EMBL/GenBank/DDBJ whole genome shotgun (WGS) entry which is preliminary data.</text>
</comment>
<keyword evidence="3" id="KW-1185">Reference proteome</keyword>
<dbReference type="Gene3D" id="1.10.3210.10">
    <property type="entry name" value="Hypothetical protein af1432"/>
    <property type="match status" value="1"/>
</dbReference>